<reference evidence="3" key="2">
    <citation type="submission" date="2017-11" db="EMBL/GenBank/DDBJ databases">
        <title>Coralsnake Venomics: Analyses of Venom Gland Transcriptomes and Proteomes of Six Brazilian Taxa.</title>
        <authorList>
            <person name="Aird S.D."/>
            <person name="Jorge da Silva N."/>
            <person name="Qiu L."/>
            <person name="Villar-Briones A."/>
            <person name="Aparecida-Saddi V."/>
            <person name="Campos-Telles M.P."/>
            <person name="Grau M."/>
            <person name="Mikheyev A.S."/>
        </authorList>
    </citation>
    <scope>NUCLEOTIDE SEQUENCE</scope>
    <source>
        <tissue evidence="3">Venom_gland</tissue>
    </source>
</reference>
<evidence type="ECO:0000313" key="3">
    <source>
        <dbReference type="EMBL" id="LAA38452.1"/>
    </source>
</evidence>
<sequence>MFKNLDFIILLSILFTLISITSVFNLIISHSAYLNGKKYLTQAFSVIVCSTANIDKRRNSRELSEEERKKAIESMVTSKATKPSPQSFMFLGPQSLMLSKRP</sequence>
<evidence type="ECO:0000256" key="1">
    <source>
        <dbReference type="SAM" id="MobiDB-lite"/>
    </source>
</evidence>
<dbReference type="AlphaFoldDB" id="A0A2D4ET74"/>
<keyword evidence="2" id="KW-0812">Transmembrane</keyword>
<dbReference type="EMBL" id="IACJ01026929">
    <property type="protein sequence ID" value="LAA38452.1"/>
    <property type="molecule type" value="Transcribed_RNA"/>
</dbReference>
<reference evidence="3" key="1">
    <citation type="submission" date="2017-07" db="EMBL/GenBank/DDBJ databases">
        <authorList>
            <person name="Mikheyev A."/>
            <person name="Grau M."/>
        </authorList>
    </citation>
    <scope>NUCLEOTIDE SEQUENCE</scope>
    <source>
        <tissue evidence="3">Venom_gland</tissue>
    </source>
</reference>
<feature type="transmembrane region" description="Helical" evidence="2">
    <location>
        <begin position="7"/>
        <end position="27"/>
    </location>
</feature>
<evidence type="ECO:0000256" key="2">
    <source>
        <dbReference type="SAM" id="Phobius"/>
    </source>
</evidence>
<protein>
    <submittedName>
        <fullName evidence="3">Uncharacterized protein</fullName>
    </submittedName>
</protein>
<feature type="compositionally biased region" description="Polar residues" evidence="1">
    <location>
        <begin position="75"/>
        <end position="87"/>
    </location>
</feature>
<accession>A0A2D4ET74</accession>
<keyword evidence="2" id="KW-1133">Transmembrane helix</keyword>
<feature type="region of interest" description="Disordered" evidence="1">
    <location>
        <begin position="74"/>
        <end position="102"/>
    </location>
</feature>
<keyword evidence="2" id="KW-0472">Membrane</keyword>
<organism evidence="3">
    <name type="scientific">Micrurus corallinus</name>
    <name type="common">Brazilian coral snake</name>
    <dbReference type="NCBI Taxonomy" id="54390"/>
    <lineage>
        <taxon>Eukaryota</taxon>
        <taxon>Metazoa</taxon>
        <taxon>Chordata</taxon>
        <taxon>Craniata</taxon>
        <taxon>Vertebrata</taxon>
        <taxon>Euteleostomi</taxon>
        <taxon>Lepidosauria</taxon>
        <taxon>Squamata</taxon>
        <taxon>Bifurcata</taxon>
        <taxon>Unidentata</taxon>
        <taxon>Episquamata</taxon>
        <taxon>Toxicofera</taxon>
        <taxon>Serpentes</taxon>
        <taxon>Colubroidea</taxon>
        <taxon>Elapidae</taxon>
        <taxon>Elapinae</taxon>
        <taxon>Micrurus</taxon>
    </lineage>
</organism>
<name>A0A2D4ET74_MICCO</name>
<proteinExistence type="predicted"/>